<dbReference type="STRING" id="1220926.S2K9A7"/>
<dbReference type="EMBL" id="KE123903">
    <property type="protein sequence ID" value="EPB92013.1"/>
    <property type="molecule type" value="Genomic_DNA"/>
</dbReference>
<feature type="transmembrane region" description="Helical" evidence="3">
    <location>
        <begin position="6"/>
        <end position="28"/>
    </location>
</feature>
<feature type="transmembrane region" description="Helical" evidence="3">
    <location>
        <begin position="82"/>
        <end position="103"/>
    </location>
</feature>
<keyword evidence="6" id="KW-1185">Reference proteome</keyword>
<keyword evidence="3" id="KW-1133">Transmembrane helix</keyword>
<keyword evidence="3" id="KW-0812">Transmembrane</keyword>
<dbReference type="Pfam" id="PF20434">
    <property type="entry name" value="BD-FAE"/>
    <property type="match status" value="1"/>
</dbReference>
<sequence>MFALLSAFAATSYIFSVLFYSFFIICAFDKPVIRQLFAHSLRKYLFIIEVTSSMVTEFSLQIIVINLIWIKMVGFLGGFNYTLTWLLYFVDMLNFGGLGILFFEMLKDKSVADETIKSLDNNSKPMASIICLEDAKKLINPVWTPKHIKVHSNITYATNEEIREALETTNQDFNQPRKMMLDIFSQESPSANGAGLRPVLVHIHGGAWRMGSKNTFYPFQKLIISENNWITVNIGYRLAPKNAYPTHLMDVKRAIRWLKQNISSFGGDPNFITYAHPFDTVGDSAGAHLASMASMTANHPQFQPGFETVDTSVRGVISLSGALDQVNEPHHAVFFCKKVANLDKVDMDFLNQHSPLALVPKTKNSVPFLLIAGERDSLTESKMSKAMKVAFDKASAPNSTCTLILLPAGHHVSYISWSPRSLYVSRVIQTWCTQLYNKNK</sequence>
<protein>
    <recommendedName>
        <fullName evidence="4">BD-FAE-like domain-containing protein</fullName>
    </recommendedName>
</protein>
<evidence type="ECO:0000256" key="2">
    <source>
        <dbReference type="ARBA" id="ARBA00022801"/>
    </source>
</evidence>
<keyword evidence="2" id="KW-0378">Hydrolase</keyword>
<dbReference type="OrthoDB" id="19653at2759"/>
<proteinExistence type="inferred from homology"/>
<dbReference type="InterPro" id="IPR002168">
    <property type="entry name" value="Lipase_GDXG_HIS_AS"/>
</dbReference>
<feature type="transmembrane region" description="Helical" evidence="3">
    <location>
        <begin position="44"/>
        <end position="70"/>
    </location>
</feature>
<feature type="domain" description="BD-FAE-like" evidence="4">
    <location>
        <begin position="193"/>
        <end position="388"/>
    </location>
</feature>
<dbReference type="SUPFAM" id="SSF53474">
    <property type="entry name" value="alpha/beta-Hydrolases"/>
    <property type="match status" value="1"/>
</dbReference>
<dbReference type="GO" id="GO:0016787">
    <property type="term" value="F:hydrolase activity"/>
    <property type="evidence" value="ECO:0007669"/>
    <property type="project" value="UniProtKB-KW"/>
</dbReference>
<dbReference type="PANTHER" id="PTHR48081">
    <property type="entry name" value="AB HYDROLASE SUPERFAMILY PROTEIN C4A8.06C"/>
    <property type="match status" value="1"/>
</dbReference>
<evidence type="ECO:0000256" key="1">
    <source>
        <dbReference type="ARBA" id="ARBA00010515"/>
    </source>
</evidence>
<dbReference type="PROSITE" id="PS01173">
    <property type="entry name" value="LIPASE_GDXG_HIS"/>
    <property type="match status" value="1"/>
</dbReference>
<dbReference type="AlphaFoldDB" id="S2K9A7"/>
<reference evidence="6" key="1">
    <citation type="submission" date="2013-05" db="EMBL/GenBank/DDBJ databases">
        <title>The Genome sequence of Mucor circinelloides f. circinelloides 1006PhL.</title>
        <authorList>
            <consortium name="The Broad Institute Genomics Platform"/>
            <person name="Cuomo C."/>
            <person name="Earl A."/>
            <person name="Findley K."/>
            <person name="Lee S.C."/>
            <person name="Walker B."/>
            <person name="Young S."/>
            <person name="Zeng Q."/>
            <person name="Gargeya S."/>
            <person name="Fitzgerald M."/>
            <person name="Haas B."/>
            <person name="Abouelleil A."/>
            <person name="Allen A.W."/>
            <person name="Alvarado L."/>
            <person name="Arachchi H.M."/>
            <person name="Berlin A.M."/>
            <person name="Chapman S.B."/>
            <person name="Gainer-Dewar J."/>
            <person name="Goldberg J."/>
            <person name="Griggs A."/>
            <person name="Gujja S."/>
            <person name="Hansen M."/>
            <person name="Howarth C."/>
            <person name="Imamovic A."/>
            <person name="Ireland A."/>
            <person name="Larimer J."/>
            <person name="McCowan C."/>
            <person name="Murphy C."/>
            <person name="Pearson M."/>
            <person name="Poon T.W."/>
            <person name="Priest M."/>
            <person name="Roberts A."/>
            <person name="Saif S."/>
            <person name="Shea T."/>
            <person name="Sisk P."/>
            <person name="Sykes S."/>
            <person name="Wortman J."/>
            <person name="Nusbaum C."/>
            <person name="Birren B."/>
        </authorList>
    </citation>
    <scope>NUCLEOTIDE SEQUENCE [LARGE SCALE GENOMIC DNA]</scope>
    <source>
        <strain evidence="6">1006PhL</strain>
    </source>
</reference>
<accession>S2K9A7</accession>
<keyword evidence="3" id="KW-0472">Membrane</keyword>
<dbReference type="Proteomes" id="UP000014254">
    <property type="component" value="Unassembled WGS sequence"/>
</dbReference>
<dbReference type="InterPro" id="IPR050300">
    <property type="entry name" value="GDXG_lipolytic_enzyme"/>
</dbReference>
<evidence type="ECO:0000313" key="5">
    <source>
        <dbReference type="EMBL" id="EPB92013.1"/>
    </source>
</evidence>
<dbReference type="OMA" id="ISENNWI"/>
<gene>
    <name evidence="5" type="ORF">HMPREF1544_01076</name>
</gene>
<evidence type="ECO:0000259" key="4">
    <source>
        <dbReference type="Pfam" id="PF20434"/>
    </source>
</evidence>
<name>S2K9A7_MUCC1</name>
<dbReference type="PANTHER" id="PTHR48081:SF33">
    <property type="entry name" value="KYNURENINE FORMAMIDASE"/>
    <property type="match status" value="1"/>
</dbReference>
<comment type="similarity">
    <text evidence="1">Belongs to the 'GDXG' lipolytic enzyme family.</text>
</comment>
<organism evidence="5 6">
    <name type="scientific">Mucor circinelloides f. circinelloides (strain 1006PhL)</name>
    <name type="common">Mucormycosis agent</name>
    <name type="synonym">Calyptromyces circinelloides</name>
    <dbReference type="NCBI Taxonomy" id="1220926"/>
    <lineage>
        <taxon>Eukaryota</taxon>
        <taxon>Fungi</taxon>
        <taxon>Fungi incertae sedis</taxon>
        <taxon>Mucoromycota</taxon>
        <taxon>Mucoromycotina</taxon>
        <taxon>Mucoromycetes</taxon>
        <taxon>Mucorales</taxon>
        <taxon>Mucorineae</taxon>
        <taxon>Mucoraceae</taxon>
        <taxon>Mucor</taxon>
    </lineage>
</organism>
<dbReference type="eggNOG" id="KOG1516">
    <property type="taxonomic scope" value="Eukaryota"/>
</dbReference>
<dbReference type="InterPro" id="IPR049492">
    <property type="entry name" value="BD-FAE-like_dom"/>
</dbReference>
<dbReference type="InterPro" id="IPR029058">
    <property type="entry name" value="AB_hydrolase_fold"/>
</dbReference>
<evidence type="ECO:0000256" key="3">
    <source>
        <dbReference type="SAM" id="Phobius"/>
    </source>
</evidence>
<dbReference type="VEuPathDB" id="FungiDB:HMPREF1544_01076"/>
<dbReference type="InParanoid" id="S2K9A7"/>
<dbReference type="Gene3D" id="3.40.50.1820">
    <property type="entry name" value="alpha/beta hydrolase"/>
    <property type="match status" value="1"/>
</dbReference>
<evidence type="ECO:0000313" key="6">
    <source>
        <dbReference type="Proteomes" id="UP000014254"/>
    </source>
</evidence>